<keyword evidence="2" id="KW-1185">Reference proteome</keyword>
<dbReference type="Proteomes" id="UP000250235">
    <property type="component" value="Unassembled WGS sequence"/>
</dbReference>
<sequence>MKMEYLLLNDIVAKALCVKAGSFDVVTSEKFDLMVAISASLRVNWAHVLFQTLVEIMNTPTTQSQGFVVQVSVLIAPTKGVEQQIGSHLYQEKSEGWSSW</sequence>
<reference evidence="1 2" key="1">
    <citation type="journal article" date="2015" name="Proc. Natl. Acad. Sci. U.S.A.">
        <title>The resurrection genome of Boea hygrometrica: A blueprint for survival of dehydration.</title>
        <authorList>
            <person name="Xiao L."/>
            <person name="Yang G."/>
            <person name="Zhang L."/>
            <person name="Yang X."/>
            <person name="Zhao S."/>
            <person name="Ji Z."/>
            <person name="Zhou Q."/>
            <person name="Hu M."/>
            <person name="Wang Y."/>
            <person name="Chen M."/>
            <person name="Xu Y."/>
            <person name="Jin H."/>
            <person name="Xiao X."/>
            <person name="Hu G."/>
            <person name="Bao F."/>
            <person name="Hu Y."/>
            <person name="Wan P."/>
            <person name="Li L."/>
            <person name="Deng X."/>
            <person name="Kuang T."/>
            <person name="Xiang C."/>
            <person name="Zhu J.K."/>
            <person name="Oliver M.J."/>
            <person name="He Y."/>
        </authorList>
    </citation>
    <scope>NUCLEOTIDE SEQUENCE [LARGE SCALE GENOMIC DNA]</scope>
    <source>
        <strain evidence="2">cv. XS01</strain>
    </source>
</reference>
<evidence type="ECO:0000313" key="2">
    <source>
        <dbReference type="Proteomes" id="UP000250235"/>
    </source>
</evidence>
<organism evidence="1 2">
    <name type="scientific">Dorcoceras hygrometricum</name>
    <dbReference type="NCBI Taxonomy" id="472368"/>
    <lineage>
        <taxon>Eukaryota</taxon>
        <taxon>Viridiplantae</taxon>
        <taxon>Streptophyta</taxon>
        <taxon>Embryophyta</taxon>
        <taxon>Tracheophyta</taxon>
        <taxon>Spermatophyta</taxon>
        <taxon>Magnoliopsida</taxon>
        <taxon>eudicotyledons</taxon>
        <taxon>Gunneridae</taxon>
        <taxon>Pentapetalae</taxon>
        <taxon>asterids</taxon>
        <taxon>lamiids</taxon>
        <taxon>Lamiales</taxon>
        <taxon>Gesneriaceae</taxon>
        <taxon>Didymocarpoideae</taxon>
        <taxon>Trichosporeae</taxon>
        <taxon>Loxocarpinae</taxon>
        <taxon>Dorcoceras</taxon>
    </lineage>
</organism>
<dbReference type="EMBL" id="KV000820">
    <property type="protein sequence ID" value="KZV39987.1"/>
    <property type="molecule type" value="Genomic_DNA"/>
</dbReference>
<gene>
    <name evidence="1" type="ORF">F511_44836</name>
</gene>
<proteinExistence type="predicted"/>
<evidence type="ECO:0000313" key="1">
    <source>
        <dbReference type="EMBL" id="KZV39987.1"/>
    </source>
</evidence>
<protein>
    <submittedName>
        <fullName evidence="1">Uncharacterized protein</fullName>
    </submittedName>
</protein>
<dbReference type="AlphaFoldDB" id="A0A2Z7C601"/>
<accession>A0A2Z7C601</accession>
<name>A0A2Z7C601_9LAMI</name>